<accession>A7SKA3</accession>
<keyword evidence="3" id="KW-1185">Reference proteome</keyword>
<dbReference type="EMBL" id="DS469685">
    <property type="protein sequence ID" value="EDO35870.1"/>
    <property type="molecule type" value="Genomic_DNA"/>
</dbReference>
<dbReference type="InterPro" id="IPR007314">
    <property type="entry name" value="Cofac_haem-bd_dom"/>
</dbReference>
<dbReference type="OMA" id="HYRYFQG"/>
<proteinExistence type="predicted"/>
<dbReference type="Proteomes" id="UP000001593">
    <property type="component" value="Unassembled WGS sequence"/>
</dbReference>
<dbReference type="STRING" id="45351.A7SKA3"/>
<dbReference type="InParanoid" id="A7SKA3"/>
<dbReference type="Gene3D" id="3.40.50.11550">
    <property type="match status" value="1"/>
</dbReference>
<reference evidence="2 3" key="1">
    <citation type="journal article" date="2007" name="Science">
        <title>Sea anemone genome reveals ancestral eumetazoan gene repertoire and genomic organization.</title>
        <authorList>
            <person name="Putnam N.H."/>
            <person name="Srivastava M."/>
            <person name="Hellsten U."/>
            <person name="Dirks B."/>
            <person name="Chapman J."/>
            <person name="Salamov A."/>
            <person name="Terry A."/>
            <person name="Shapiro H."/>
            <person name="Lindquist E."/>
            <person name="Kapitonov V.V."/>
            <person name="Jurka J."/>
            <person name="Genikhovich G."/>
            <person name="Grigoriev I.V."/>
            <person name="Lucas S.M."/>
            <person name="Steele R.E."/>
            <person name="Finnerty J.R."/>
            <person name="Technau U."/>
            <person name="Martindale M.Q."/>
            <person name="Rokhsar D.S."/>
        </authorList>
    </citation>
    <scope>NUCLEOTIDE SEQUENCE [LARGE SCALE GENOMIC DNA]</scope>
    <source>
        <strain evidence="3">CH2 X CH6</strain>
    </source>
</reference>
<organism evidence="2 3">
    <name type="scientific">Nematostella vectensis</name>
    <name type="common">Starlet sea anemone</name>
    <dbReference type="NCBI Taxonomy" id="45351"/>
    <lineage>
        <taxon>Eukaryota</taxon>
        <taxon>Metazoa</taxon>
        <taxon>Cnidaria</taxon>
        <taxon>Anthozoa</taxon>
        <taxon>Hexacorallia</taxon>
        <taxon>Actiniaria</taxon>
        <taxon>Edwardsiidae</taxon>
        <taxon>Nematostella</taxon>
    </lineage>
</organism>
<gene>
    <name evidence="2" type="ORF">NEMVEDRAFT_v1g213594</name>
</gene>
<dbReference type="eggNOG" id="ENOG502SB1I">
    <property type="taxonomic scope" value="Eukaryota"/>
</dbReference>
<dbReference type="SUPFAM" id="SSF159501">
    <property type="entry name" value="EreA/ChaN-like"/>
    <property type="match status" value="1"/>
</dbReference>
<dbReference type="AlphaFoldDB" id="A7SKA3"/>
<evidence type="ECO:0000313" key="3">
    <source>
        <dbReference type="Proteomes" id="UP000001593"/>
    </source>
</evidence>
<dbReference type="CDD" id="cd14727">
    <property type="entry name" value="ChanN-like"/>
    <property type="match status" value="1"/>
</dbReference>
<protein>
    <recommendedName>
        <fullName evidence="1">Haem-binding uptake Tiki superfamily ChaN domain-containing protein</fullName>
    </recommendedName>
</protein>
<name>A7SKA3_NEMVE</name>
<sequence>MNFIRNIHDDCMANWVNASNQLRSTLRQLSSTLVFSTEHGPPGFLFEKVMSRARDSRVVLFGEQHEEPSILKAQLCVLERMVTEQEQNSTHPSSVTLILEMFNVQQQPLLDAYQEDQITLQDLENQYRGTEGFQITGHYGFLLEAAKNLQVKIVAGFAPKSLCYLMIKEGKESMLEKAKELVGFEEDFYVDGSEEHYEYFQGLISGNQETVTDRYRKIFPAQILKDSMFASTVLRTLSISDQIKVLGICGSGHVDYKFLVGDLSLCRPPYVSVMFRPPFVSLSV</sequence>
<dbReference type="Pfam" id="PF04187">
    <property type="entry name" value="Cofac_haem_bdg"/>
    <property type="match status" value="1"/>
</dbReference>
<evidence type="ECO:0000259" key="1">
    <source>
        <dbReference type="Pfam" id="PF04187"/>
    </source>
</evidence>
<feature type="domain" description="Haem-binding uptake Tiki superfamily ChaN" evidence="1">
    <location>
        <begin position="49"/>
        <end position="257"/>
    </location>
</feature>
<evidence type="ECO:0000313" key="2">
    <source>
        <dbReference type="EMBL" id="EDO35870.1"/>
    </source>
</evidence>
<dbReference type="HOGENOM" id="CLU_981072_0_0_1"/>